<reference evidence="1" key="1">
    <citation type="submission" date="2016-05" db="EMBL/GenBank/DDBJ databases">
        <authorList>
            <person name="Lavstsen T."/>
            <person name="Jespersen J.S."/>
        </authorList>
    </citation>
    <scope>NUCLEOTIDE SEQUENCE</scope>
    <source>
        <tissue evidence="1">Brain</tissue>
    </source>
</reference>
<accession>A0A1A7YV64</accession>
<protein>
    <recommendedName>
        <fullName evidence="2">Reverse transcriptase domain-containing protein</fullName>
    </recommendedName>
</protein>
<sequence length="145" mass="16537">MLRVLNDIYISLDQGSSVVLLLLDLTAAFDMVDHAIILDRLECLGVRIDSGLKFDAHINSVIRSCFFNLRRLSKIKPLLSRVHLEQGLLVVPRTRCRTRGDRAFSVLAPSLWNQLPLSIRLTTSLPVFKSRLKTHFFRLAFPEHA</sequence>
<reference evidence="1" key="2">
    <citation type="submission" date="2016-06" db="EMBL/GenBank/DDBJ databases">
        <title>The genome of a short-lived fish provides insights into sex chromosome evolution and the genetic control of aging.</title>
        <authorList>
            <person name="Reichwald K."/>
            <person name="Felder M."/>
            <person name="Petzold A."/>
            <person name="Koch P."/>
            <person name="Groth M."/>
            <person name="Platzer M."/>
        </authorList>
    </citation>
    <scope>NUCLEOTIDE SEQUENCE</scope>
    <source>
        <tissue evidence="1">Brain</tissue>
    </source>
</reference>
<evidence type="ECO:0008006" key="2">
    <source>
        <dbReference type="Google" id="ProtNLM"/>
    </source>
</evidence>
<dbReference type="AlphaFoldDB" id="A0A1A7YV64"/>
<evidence type="ECO:0000313" key="1">
    <source>
        <dbReference type="EMBL" id="SBP34064.1"/>
    </source>
</evidence>
<name>A0A1A7YV64_9TELE</name>
<gene>
    <name evidence="1" type="primary">BX005380.2</name>
</gene>
<proteinExistence type="predicted"/>
<dbReference type="EMBL" id="HADX01011832">
    <property type="protein sequence ID" value="SBP34064.1"/>
    <property type="molecule type" value="Transcribed_RNA"/>
</dbReference>
<organism evidence="1">
    <name type="scientific">Iconisemion striatum</name>
    <dbReference type="NCBI Taxonomy" id="60296"/>
    <lineage>
        <taxon>Eukaryota</taxon>
        <taxon>Metazoa</taxon>
        <taxon>Chordata</taxon>
        <taxon>Craniata</taxon>
        <taxon>Vertebrata</taxon>
        <taxon>Euteleostomi</taxon>
        <taxon>Actinopterygii</taxon>
        <taxon>Neopterygii</taxon>
        <taxon>Teleostei</taxon>
        <taxon>Neoteleostei</taxon>
        <taxon>Acanthomorphata</taxon>
        <taxon>Ovalentaria</taxon>
        <taxon>Atherinomorphae</taxon>
        <taxon>Cyprinodontiformes</taxon>
        <taxon>Nothobranchiidae</taxon>
        <taxon>Iconisemion</taxon>
    </lineage>
</organism>